<protein>
    <submittedName>
        <fullName evidence="10">GW dipeptide domain-containing protein</fullName>
    </submittedName>
</protein>
<dbReference type="PROSITE" id="PS51780">
    <property type="entry name" value="GW"/>
    <property type="match status" value="2"/>
</dbReference>
<dbReference type="InterPro" id="IPR003646">
    <property type="entry name" value="SH3-like_bac-type"/>
</dbReference>
<dbReference type="SUPFAM" id="SSF82057">
    <property type="entry name" value="Prokaryotic SH3-related domain"/>
    <property type="match status" value="3"/>
</dbReference>
<dbReference type="PROSITE" id="PS51781">
    <property type="entry name" value="SH3B"/>
    <property type="match status" value="1"/>
</dbReference>
<feature type="compositionally biased region" description="Acidic residues" evidence="6">
    <location>
        <begin position="151"/>
        <end position="211"/>
    </location>
</feature>
<dbReference type="SMART" id="SM00047">
    <property type="entry name" value="LYZ2"/>
    <property type="match status" value="1"/>
</dbReference>
<keyword evidence="3 7" id="KW-0732">Signal</keyword>
<dbReference type="Pfam" id="PF01832">
    <property type="entry name" value="Glucosaminidase"/>
    <property type="match status" value="1"/>
</dbReference>
<feature type="domain" description="GW" evidence="8">
    <location>
        <begin position="308"/>
        <end position="386"/>
    </location>
</feature>
<evidence type="ECO:0000256" key="3">
    <source>
        <dbReference type="ARBA" id="ARBA00022729"/>
    </source>
</evidence>
<evidence type="ECO:0000256" key="1">
    <source>
        <dbReference type="ARBA" id="ARBA00004613"/>
    </source>
</evidence>
<dbReference type="InterPro" id="IPR038200">
    <property type="entry name" value="GW_dom_sf"/>
</dbReference>
<name>A0AB39HP65_9BACI</name>
<evidence type="ECO:0000256" key="7">
    <source>
        <dbReference type="SAM" id="SignalP"/>
    </source>
</evidence>
<dbReference type="EMBL" id="CP162599">
    <property type="protein sequence ID" value="XDK32479.1"/>
    <property type="molecule type" value="Genomic_DNA"/>
</dbReference>
<feature type="region of interest" description="Disordered" evidence="6">
    <location>
        <begin position="151"/>
        <end position="218"/>
    </location>
</feature>
<evidence type="ECO:0000256" key="5">
    <source>
        <dbReference type="ARBA" id="ARBA00023316"/>
    </source>
</evidence>
<proteinExistence type="predicted"/>
<dbReference type="Gene3D" id="2.30.30.40">
    <property type="entry name" value="SH3 Domains"/>
    <property type="match status" value="1"/>
</dbReference>
<evidence type="ECO:0000256" key="4">
    <source>
        <dbReference type="ARBA" id="ARBA00022801"/>
    </source>
</evidence>
<sequence length="1070" mass="119657">MKKISTIVIIFMLFTTLFPASFLAEASTENVKGEETSVEESVILYTDEETEEIHVYEDELLESISHTIPNPSEVDLLFIEKSETEEVSFIHFILKEDEVLETDEAPQVMEGYIPNEYIYSLEEWEAKLFEAEESDVDQDLENDADEDIHTEENLSEDANEQPLEDEQENNEEQSTEAVEEDLEEQQPEVVEEAEEAESDPSTEESENEASEIVENKPANLNIMTFSQSASIQESKTSRLGHFRAGTIKVYKQLNGASFNAGDAYKNKVYYIKRQAKVGNNTFYLMSTEPSATKGVVGWVNAKDVSTHTHTGVDKHQKVLTIKGNGKATTKAWGGSKDTVYGNMNKYKGQSFRVNLTEKVGNNTWYRGDLDGKRVWLHANYVEAPKESATSRLGHFRAGTKKVYKQLNGASFNAGDAYKNKVYYIKRQAKVGKDTFYLLSTEPSATKGVIGWVNAKDLSTHPHTGVDKQKKNFTLKGNGKATSKAWGGSKDTVFSSLTKYKGQAFQVHLTEKVGNNTWYRGDFQGKRIWVHASQVEEAIESKTSRLGHFRAGTIKVYKELNGASFNAGDAYKNKVYYIKRQAKVGNDTFYLLSTEPSATKGVIGWVNAKDLSTHPHTSVDKQSKIFTIKGTGKATSKAWGGNKDTVFSSLTKYKGQVFQVHLTEKVGNNTWYRGDFQGKRIWVHSSYVEEKRTPLYENTQSRYSFNEALSRQTNANSVSSPIMTDKFRNKSSYVSGSYLRLTGDATIYSNTAEIKEQANVSSKTITTLKQGDNISITGHTGSGNSLWYSVNINNKTYYVHSADVTGTKAISTAIVNVREGKGTTFHAFAQLNQRQEVNVVNYKPSDSWHQIRSTWLRPLAGDIREYLDPNKNDEFQHLRLDSSVNVPASELNKLLAGKGVLNNRGQAFINAAKAENINEVYLISHAILETGHGTSALANGVEVGLNSNGNPVRVTNANRNSLTNIKTTYNMFGIGAVDGNALNTGAIRAYNEGWFTPDTAIRGGAKFIGEKYIHGTYKQNTLYKMRWNPVAPSTHQYASDIAWSIKQISNIKNMYNQLNNPTLHFDIVKYK</sequence>
<feature type="signal peptide" evidence="7">
    <location>
        <begin position="1"/>
        <end position="26"/>
    </location>
</feature>
<dbReference type="RefSeq" id="WP_368653167.1">
    <property type="nucleotide sequence ID" value="NZ_CP162599.1"/>
</dbReference>
<gene>
    <name evidence="10" type="ORF">AB4Y30_15955</name>
</gene>
<evidence type="ECO:0000313" key="10">
    <source>
        <dbReference type="EMBL" id="XDK32479.1"/>
    </source>
</evidence>
<organism evidence="10">
    <name type="scientific">Ornithinibacillus sp. 4-3</name>
    <dbReference type="NCBI Taxonomy" id="3231488"/>
    <lineage>
        <taxon>Bacteria</taxon>
        <taxon>Bacillati</taxon>
        <taxon>Bacillota</taxon>
        <taxon>Bacilli</taxon>
        <taxon>Bacillales</taxon>
        <taxon>Bacillaceae</taxon>
        <taxon>Ornithinibacillus</taxon>
    </lineage>
</organism>
<dbReference type="Pfam" id="PF13457">
    <property type="entry name" value="GW"/>
    <property type="match status" value="7"/>
</dbReference>
<keyword evidence="4" id="KW-0378">Hydrolase</keyword>
<evidence type="ECO:0000259" key="8">
    <source>
        <dbReference type="PROSITE" id="PS51780"/>
    </source>
</evidence>
<reference evidence="10" key="1">
    <citation type="submission" date="2024-07" db="EMBL/GenBank/DDBJ databases">
        <title>Halotolerant mesophilic bacterium Ornithinibacillus sp. 4-3, sp. nov., isolated from soil.</title>
        <authorList>
            <person name="Sidarenka A.V."/>
            <person name="Guliayeva D.E."/>
            <person name="Leanovich S.I."/>
            <person name="Hileuskaya K.S."/>
            <person name="Akhremchuk A.E."/>
            <person name="Sikolenko M.A."/>
            <person name="Valentovich L.N."/>
        </authorList>
    </citation>
    <scope>NUCLEOTIDE SEQUENCE</scope>
    <source>
        <strain evidence="10">4-3</strain>
    </source>
</reference>
<dbReference type="Gene3D" id="1.10.530.10">
    <property type="match status" value="1"/>
</dbReference>
<comment type="subcellular location">
    <subcellularLocation>
        <location evidence="1">Secreted</location>
    </subcellularLocation>
</comment>
<feature type="chain" id="PRO_5044251817" evidence="7">
    <location>
        <begin position="27"/>
        <end position="1070"/>
    </location>
</feature>
<dbReference type="GO" id="GO:0004040">
    <property type="term" value="F:amidase activity"/>
    <property type="evidence" value="ECO:0007669"/>
    <property type="project" value="InterPro"/>
</dbReference>
<dbReference type="InterPro" id="IPR025987">
    <property type="entry name" value="GW_dom"/>
</dbReference>
<evidence type="ECO:0000256" key="2">
    <source>
        <dbReference type="ARBA" id="ARBA00022525"/>
    </source>
</evidence>
<dbReference type="InterPro" id="IPR002901">
    <property type="entry name" value="MGlyc_endo_b_GlcNAc-like_dom"/>
</dbReference>
<dbReference type="Gene3D" id="2.30.30.170">
    <property type="match status" value="6"/>
</dbReference>
<feature type="domain" description="SH3b" evidence="9">
    <location>
        <begin position="741"/>
        <end position="807"/>
    </location>
</feature>
<accession>A0AB39HP65</accession>
<dbReference type="AlphaFoldDB" id="A0AB39HP65"/>
<dbReference type="GO" id="GO:0071555">
    <property type="term" value="P:cell wall organization"/>
    <property type="evidence" value="ECO:0007669"/>
    <property type="project" value="UniProtKB-KW"/>
</dbReference>
<evidence type="ECO:0000256" key="6">
    <source>
        <dbReference type="SAM" id="MobiDB-lite"/>
    </source>
</evidence>
<dbReference type="GO" id="GO:0005576">
    <property type="term" value="C:extracellular region"/>
    <property type="evidence" value="ECO:0007669"/>
    <property type="project" value="UniProtKB-SubCell"/>
</dbReference>
<feature type="domain" description="GW" evidence="8">
    <location>
        <begin position="617"/>
        <end position="692"/>
    </location>
</feature>
<keyword evidence="5" id="KW-0961">Cell wall biogenesis/degradation</keyword>
<keyword evidence="2" id="KW-0964">Secreted</keyword>
<evidence type="ECO:0000259" key="9">
    <source>
        <dbReference type="PROSITE" id="PS51781"/>
    </source>
</evidence>